<feature type="region of interest" description="Disordered" evidence="1">
    <location>
        <begin position="234"/>
        <end position="455"/>
    </location>
</feature>
<feature type="compositionally biased region" description="Basic and acidic residues" evidence="1">
    <location>
        <begin position="549"/>
        <end position="573"/>
    </location>
</feature>
<reference evidence="3" key="1">
    <citation type="submission" date="2015-08" db="EMBL/GenBank/DDBJ databases">
        <authorList>
            <person name="Babu N.S."/>
            <person name="Beckwith C.J."/>
            <person name="Beseler K.G."/>
            <person name="Brison A."/>
            <person name="Carone J.V."/>
            <person name="Caskin T.P."/>
            <person name="Diamond M."/>
            <person name="Durham M.E."/>
            <person name="Foxe J.M."/>
            <person name="Go M."/>
            <person name="Henderson B.A."/>
            <person name="Jones I.B."/>
            <person name="McGettigan J.A."/>
            <person name="Micheletti S.J."/>
            <person name="Nasrallah M.E."/>
            <person name="Ortiz D."/>
            <person name="Piller C.R."/>
            <person name="Privatt S.R."/>
            <person name="Schneider S.L."/>
            <person name="Sharp S."/>
            <person name="Smith T.C."/>
            <person name="Stanton J.D."/>
            <person name="Ullery H.E."/>
            <person name="Wilson R.J."/>
            <person name="Serrano M.G."/>
            <person name="Buck G."/>
            <person name="Lee V."/>
            <person name="Wang Y."/>
            <person name="Carvalho R."/>
            <person name="Voegtly L."/>
            <person name="Shi R."/>
            <person name="Duckworth R."/>
            <person name="Johnson A."/>
            <person name="Loviza R."/>
            <person name="Walstead R."/>
            <person name="Shah Z."/>
            <person name="Kiflezghi M."/>
            <person name="Wade K."/>
            <person name="Ball S.L."/>
            <person name="Bradley K.W."/>
            <person name="Asai D.J."/>
            <person name="Bowman C.A."/>
            <person name="Russell D.A."/>
            <person name="Pope W.H."/>
            <person name="Jacobs-Sera D."/>
            <person name="Hendrix R.W."/>
            <person name="Hatfull G.F."/>
        </authorList>
    </citation>
    <scope>NUCLEOTIDE SEQUENCE</scope>
    <source>
        <strain evidence="3">WAC2288</strain>
    </source>
</reference>
<accession>A0A1I9J9D5</accession>
<evidence type="ECO:0000313" key="3">
    <source>
        <dbReference type="EMBL" id="AKV63202.1"/>
    </source>
</evidence>
<feature type="region of interest" description="Disordered" evidence="1">
    <location>
        <begin position="677"/>
        <end position="709"/>
    </location>
</feature>
<feature type="compositionally biased region" description="Basic and acidic residues" evidence="1">
    <location>
        <begin position="467"/>
        <end position="495"/>
    </location>
</feature>
<dbReference type="CDD" id="cd06170">
    <property type="entry name" value="LuxR_C_like"/>
    <property type="match status" value="1"/>
</dbReference>
<evidence type="ECO:0000256" key="1">
    <source>
        <dbReference type="SAM" id="MobiDB-lite"/>
    </source>
</evidence>
<dbReference type="PROSITE" id="PS50043">
    <property type="entry name" value="HTH_LUXR_2"/>
    <property type="match status" value="1"/>
</dbReference>
<feature type="compositionally biased region" description="Low complexity" evidence="1">
    <location>
        <begin position="535"/>
        <end position="548"/>
    </location>
</feature>
<dbReference type="GO" id="GO:0003677">
    <property type="term" value="F:DNA binding"/>
    <property type="evidence" value="ECO:0007669"/>
    <property type="project" value="InterPro"/>
</dbReference>
<feature type="compositionally biased region" description="Low complexity" evidence="1">
    <location>
        <begin position="363"/>
        <end position="383"/>
    </location>
</feature>
<dbReference type="GO" id="GO:0006355">
    <property type="term" value="P:regulation of DNA-templated transcription"/>
    <property type="evidence" value="ECO:0007669"/>
    <property type="project" value="InterPro"/>
</dbReference>
<dbReference type="InterPro" id="IPR027417">
    <property type="entry name" value="P-loop_NTPase"/>
</dbReference>
<feature type="compositionally biased region" description="Basic and acidic residues" evidence="1">
    <location>
        <begin position="680"/>
        <end position="699"/>
    </location>
</feature>
<dbReference type="Pfam" id="PF00196">
    <property type="entry name" value="GerE"/>
    <property type="match status" value="1"/>
</dbReference>
<dbReference type="PRINTS" id="PR00038">
    <property type="entry name" value="HTHLUXR"/>
</dbReference>
<dbReference type="InterPro" id="IPR036388">
    <property type="entry name" value="WH-like_DNA-bd_sf"/>
</dbReference>
<sequence length="1332" mass="139969">MREAVQGVAAGRSATVVIHGRRGTGRSALLAELATAARAAGLWVAPLSCRPGDQHRRRGIARDALAGLAGARPGEPRVVLVDDAPWADPGSLRAAAALVRNPPGVPLLLAVTSHDPSILPPGPARRYEIGVRPLGREGVRGLLAEAYGEHSCGPLLPVAVAATGGSPALLTATIRRCPGPAPTPDELEAVAEQIGREQARRALAPLPDSLVALVRASAVGRGELIWAPVYEVAHPRPRGSGRPSSAPASTGAAWYAGRPGSVPPQSRAVPPEPGSVPPQSHAVPPEPDAIPPQSRAVPPEPDAIPPQSHAIPPQSHAVPPQSHALRPEPGSVPPQFRAESPEHGSAPARLGPVEHRFGPVPPWSRSGPRRWPAGAAEGDAGWGAPPPMGSSPVGETGSTARPGPWWDGGAERQETLDPPAFEHLPPSRQPGPVGDTRSVPPAPDPARRSERARHAWRLLQARAVVAARERGDGAGREGAKGAGREGEESAGREGAKGAGRVSGASPRDESGVTGEPPAPWVGTGSARPRRGGFPADTAQELAAAGAARARAERARTEEGRASGDARGAHEHAPEAATGETRSPSHGLGAPRHRGAGSPTAPPPPPTPWGGTAPGRSHPLPTLGEANGSGDAFSAHDDQETWADDAPVACGLDGRPCLERLGDPLNAPWLSASRQRPVPLVDDRLDHRGPGREDHGERSVRTAPRAGGAVEVRERPWRAPGGQHLDRSQGQLRAALARTGLVDCGDRPRLHDALVASRVLALLEPGQRQELYGRAVRVGRRDGAEVTTLARLVSQTELTGPWVVRVLHTAGRRARAGGDHQHAVNLLERALDRGASGAVRAEVLLELALAQMYVRPEAADRGLRRVLAETTGPDLSAARLRAADLLALRGGGRVAARALAEADARPTIGPREQRTLRALGCLLTHGVSPDAERARGRAGDETVEPARAAATAWRLCALGHDLHEARRLALAALGDERLFAPRLTAVRVLAVVEDLAAARDGLRRIEADARRRGVRPAIGMALLTDAELALRSGELSRARDRLTATLAEVERRHWHPRTLQRLTAVAMLIHLESGMVGRAAAVLAMAAPHRHERGFERAELLFARGVLDLHTGRRAEATAHLAECGRLLTNAGCLNPAIVAWRSHLGMALAPEDPEASARLLAEDLSAARGWGAPGAVGAVHLCTGLALSGPVALRHLRSATRVLANSGSRWRSARARVELASALLDEGRPGDGRRLLSEALESMRTYGGRPTPRAEDVAARYAELVRSSRSRLTTAQLRVARLAAEGRANQEIAESLSLSRRTVELHLTKSYRALGIAGRGDLATALGHAEQE</sequence>
<reference evidence="3" key="2">
    <citation type="journal article" date="2016" name="Cell Chem. Biol.">
        <title>Discovery of Ibomycin, a Complex Macrolactone that Exerts Antifungal Activity by Impeding Endocytic Trafficking and Membrane Function.</title>
        <authorList>
            <person name="Robbins N."/>
            <person name="Spitzer M."/>
            <person name="Wang W."/>
            <person name="Waglechner N."/>
            <person name="Patel D.J."/>
            <person name="O'Brien J.S."/>
            <person name="Ejim L."/>
            <person name="Ejim O."/>
            <person name="Tyers M."/>
            <person name="Wright G.D."/>
        </authorList>
    </citation>
    <scope>NUCLEOTIDE SEQUENCE</scope>
    <source>
        <strain evidence="3">WAC2288</strain>
    </source>
</reference>
<dbReference type="InterPro" id="IPR016032">
    <property type="entry name" value="Sig_transdc_resp-reg_C-effctor"/>
</dbReference>
<evidence type="ECO:0000259" key="2">
    <source>
        <dbReference type="PROSITE" id="PS50043"/>
    </source>
</evidence>
<dbReference type="InterPro" id="IPR000792">
    <property type="entry name" value="Tscrpt_reg_LuxR_C"/>
</dbReference>
<dbReference type="EMBL" id="KJ159185">
    <property type="protein sequence ID" value="AKV63202.1"/>
    <property type="molecule type" value="Genomic_DNA"/>
</dbReference>
<protein>
    <recommendedName>
        <fullName evidence="2">HTH luxR-type domain-containing protein</fullName>
    </recommendedName>
</protein>
<dbReference type="Gene3D" id="1.10.10.10">
    <property type="entry name" value="Winged helix-like DNA-binding domain superfamily/Winged helix DNA-binding domain"/>
    <property type="match status" value="1"/>
</dbReference>
<organism evidence="3">
    <name type="scientific">Streptomyces sp. WAC2288</name>
    <dbReference type="NCBI Taxonomy" id="1582798"/>
    <lineage>
        <taxon>Bacteria</taxon>
        <taxon>Bacillati</taxon>
        <taxon>Actinomycetota</taxon>
        <taxon>Actinomycetes</taxon>
        <taxon>Kitasatosporales</taxon>
        <taxon>Streptomycetaceae</taxon>
        <taxon>Streptomyces</taxon>
    </lineage>
</organism>
<dbReference type="SMART" id="SM00421">
    <property type="entry name" value="HTH_LUXR"/>
    <property type="match status" value="1"/>
</dbReference>
<dbReference type="SUPFAM" id="SSF46894">
    <property type="entry name" value="C-terminal effector domain of the bipartite response regulators"/>
    <property type="match status" value="1"/>
</dbReference>
<feature type="domain" description="HTH luxR-type" evidence="2">
    <location>
        <begin position="1265"/>
        <end position="1332"/>
    </location>
</feature>
<feature type="region of interest" description="Disordered" evidence="1">
    <location>
        <begin position="467"/>
        <end position="635"/>
    </location>
</feature>
<proteinExistence type="predicted"/>
<dbReference type="SUPFAM" id="SSF52540">
    <property type="entry name" value="P-loop containing nucleoside triphosphate hydrolases"/>
    <property type="match status" value="1"/>
</dbReference>
<name>A0A1I9J9D5_9ACTN</name>